<dbReference type="EMBL" id="CAJJDP010000128">
    <property type="protein sequence ID" value="CAD8202675.1"/>
    <property type="molecule type" value="Genomic_DNA"/>
</dbReference>
<evidence type="ECO:0000313" key="1">
    <source>
        <dbReference type="EMBL" id="CAD8202675.1"/>
    </source>
</evidence>
<protein>
    <submittedName>
        <fullName evidence="1">Uncharacterized protein</fullName>
    </submittedName>
</protein>
<organism evidence="1 2">
    <name type="scientific">Paramecium octaurelia</name>
    <dbReference type="NCBI Taxonomy" id="43137"/>
    <lineage>
        <taxon>Eukaryota</taxon>
        <taxon>Sar</taxon>
        <taxon>Alveolata</taxon>
        <taxon>Ciliophora</taxon>
        <taxon>Intramacronucleata</taxon>
        <taxon>Oligohymenophorea</taxon>
        <taxon>Peniculida</taxon>
        <taxon>Parameciidae</taxon>
        <taxon>Paramecium</taxon>
    </lineage>
</organism>
<comment type="caution">
    <text evidence="1">The sequence shown here is derived from an EMBL/GenBank/DDBJ whole genome shotgun (WGS) entry which is preliminary data.</text>
</comment>
<evidence type="ECO:0000313" key="2">
    <source>
        <dbReference type="Proteomes" id="UP000683925"/>
    </source>
</evidence>
<gene>
    <name evidence="1" type="ORF">POCTA_138.1.T1280005</name>
</gene>
<dbReference type="AlphaFoldDB" id="A0A8S1XNB3"/>
<name>A0A8S1XNB3_PAROT</name>
<proteinExistence type="predicted"/>
<keyword evidence="2" id="KW-1185">Reference proteome</keyword>
<accession>A0A8S1XNB3</accession>
<dbReference type="Proteomes" id="UP000683925">
    <property type="component" value="Unassembled WGS sequence"/>
</dbReference>
<sequence length="79" mass="9602">MSLLFQKEMKCFGKSKEEQKYFSKKNFIYIQPKLDFLIDYFNFESQTNSLRISPNLKDLLQSYFNDKTSTIYCQCYQHN</sequence>
<reference evidence="1" key="1">
    <citation type="submission" date="2021-01" db="EMBL/GenBank/DDBJ databases">
        <authorList>
            <consortium name="Genoscope - CEA"/>
            <person name="William W."/>
        </authorList>
    </citation>
    <scope>NUCLEOTIDE SEQUENCE</scope>
</reference>